<organism evidence="2 3">
    <name type="scientific">Marinicauda salina</name>
    <dbReference type="NCBI Taxonomy" id="2135793"/>
    <lineage>
        <taxon>Bacteria</taxon>
        <taxon>Pseudomonadati</taxon>
        <taxon>Pseudomonadota</taxon>
        <taxon>Alphaproteobacteria</taxon>
        <taxon>Maricaulales</taxon>
        <taxon>Maricaulaceae</taxon>
        <taxon>Marinicauda</taxon>
    </lineage>
</organism>
<evidence type="ECO:0000256" key="1">
    <source>
        <dbReference type="SAM" id="Phobius"/>
    </source>
</evidence>
<dbReference type="EMBL" id="QEXV01000005">
    <property type="protein sequence ID" value="PWE16664.1"/>
    <property type="molecule type" value="Genomic_DNA"/>
</dbReference>
<evidence type="ECO:0000313" key="2">
    <source>
        <dbReference type="EMBL" id="PWE16664.1"/>
    </source>
</evidence>
<keyword evidence="1" id="KW-0472">Membrane</keyword>
<feature type="transmembrane region" description="Helical" evidence="1">
    <location>
        <begin position="70"/>
        <end position="88"/>
    </location>
</feature>
<keyword evidence="2" id="KW-0675">Receptor</keyword>
<dbReference type="OrthoDB" id="9808748at2"/>
<evidence type="ECO:0000313" key="3">
    <source>
        <dbReference type="Proteomes" id="UP000245168"/>
    </source>
</evidence>
<gene>
    <name evidence="2" type="ORF">DDZ18_10665</name>
</gene>
<protein>
    <submittedName>
        <fullName evidence="2">TonB-dependent receptor</fullName>
    </submittedName>
</protein>
<proteinExistence type="predicted"/>
<dbReference type="RefSeq" id="WP_109253387.1">
    <property type="nucleotide sequence ID" value="NZ_QEXV01000005.1"/>
</dbReference>
<name>A0A2U2BRM7_9PROT</name>
<keyword evidence="3" id="KW-1185">Reference proteome</keyword>
<dbReference type="AlphaFoldDB" id="A0A2U2BRM7"/>
<dbReference type="Proteomes" id="UP000245168">
    <property type="component" value="Unassembled WGS sequence"/>
</dbReference>
<comment type="caution">
    <text evidence="2">The sequence shown here is derived from an EMBL/GenBank/DDBJ whole genome shotgun (WGS) entry which is preliminary data.</text>
</comment>
<keyword evidence="1" id="KW-0812">Transmembrane</keyword>
<accession>A0A2U2BRM7</accession>
<sequence>MKIERLHLLIGLAWLLAGMGLGDAMGRSGDHGQMPTHAHIMLLGGVLSVSWAVLYRVFALAQGLVAWIQFVLHHAGAAVMVGALYMLYGGRAEEAALGPVLGISGYLVMASVLAMIWLAAAATGAKTADAAPAAAE</sequence>
<reference evidence="3" key="1">
    <citation type="submission" date="2018-05" db="EMBL/GenBank/DDBJ databases">
        <authorList>
            <person name="Liu B.-T."/>
        </authorList>
    </citation>
    <scope>NUCLEOTIDE SEQUENCE [LARGE SCALE GENOMIC DNA]</scope>
    <source>
        <strain evidence="3">WD6-1</strain>
    </source>
</reference>
<feature type="transmembrane region" description="Helical" evidence="1">
    <location>
        <begin position="38"/>
        <end position="58"/>
    </location>
</feature>
<feature type="transmembrane region" description="Helical" evidence="1">
    <location>
        <begin position="100"/>
        <end position="120"/>
    </location>
</feature>
<keyword evidence="1" id="KW-1133">Transmembrane helix</keyword>